<dbReference type="AlphaFoldDB" id="A0AAN9L0F6"/>
<keyword evidence="2" id="KW-1185">Reference proteome</keyword>
<proteinExistence type="predicted"/>
<evidence type="ECO:0000313" key="2">
    <source>
        <dbReference type="Proteomes" id="UP001374584"/>
    </source>
</evidence>
<sequence>MSCFTQIRWDPGSQHETSCTRATWTKRVVQNSDIRKLACARDTHGRTVQGSGWHAQETPWSYCSGKRTLRLSCKVGGGSSMCGQVSVDSKTHFGEAKNVAVVQERKNEVIRLVRVEGGPYVWMMLQEVELLSEGSPEGDRLFLFLLGDHPFFCFLIGDRLIY</sequence>
<reference evidence="1 2" key="1">
    <citation type="submission" date="2024-01" db="EMBL/GenBank/DDBJ databases">
        <title>The genomes of 5 underutilized Papilionoideae crops provide insights into root nodulation and disease resistanc.</title>
        <authorList>
            <person name="Jiang F."/>
        </authorList>
    </citation>
    <scope>NUCLEOTIDE SEQUENCE [LARGE SCALE GENOMIC DNA]</scope>
    <source>
        <strain evidence="1">JINMINGXINNONG_FW02</strain>
        <tissue evidence="1">Leaves</tissue>
    </source>
</reference>
<name>A0AAN9L0F6_PHACN</name>
<dbReference type="EMBL" id="JAYMYR010000017">
    <property type="protein sequence ID" value="KAK7327225.1"/>
    <property type="molecule type" value="Genomic_DNA"/>
</dbReference>
<comment type="caution">
    <text evidence="1">The sequence shown here is derived from an EMBL/GenBank/DDBJ whole genome shotgun (WGS) entry which is preliminary data.</text>
</comment>
<organism evidence="1 2">
    <name type="scientific">Phaseolus coccineus</name>
    <name type="common">Scarlet runner bean</name>
    <name type="synonym">Phaseolus multiflorus</name>
    <dbReference type="NCBI Taxonomy" id="3886"/>
    <lineage>
        <taxon>Eukaryota</taxon>
        <taxon>Viridiplantae</taxon>
        <taxon>Streptophyta</taxon>
        <taxon>Embryophyta</taxon>
        <taxon>Tracheophyta</taxon>
        <taxon>Spermatophyta</taxon>
        <taxon>Magnoliopsida</taxon>
        <taxon>eudicotyledons</taxon>
        <taxon>Gunneridae</taxon>
        <taxon>Pentapetalae</taxon>
        <taxon>rosids</taxon>
        <taxon>fabids</taxon>
        <taxon>Fabales</taxon>
        <taxon>Fabaceae</taxon>
        <taxon>Papilionoideae</taxon>
        <taxon>50 kb inversion clade</taxon>
        <taxon>NPAAA clade</taxon>
        <taxon>indigoferoid/millettioid clade</taxon>
        <taxon>Phaseoleae</taxon>
        <taxon>Phaseolus</taxon>
    </lineage>
</organism>
<protein>
    <submittedName>
        <fullName evidence="1">Uncharacterized protein</fullName>
    </submittedName>
</protein>
<evidence type="ECO:0000313" key="1">
    <source>
        <dbReference type="EMBL" id="KAK7327225.1"/>
    </source>
</evidence>
<gene>
    <name evidence="1" type="ORF">VNO80_31590</name>
</gene>
<accession>A0AAN9L0F6</accession>
<dbReference type="Proteomes" id="UP001374584">
    <property type="component" value="Unassembled WGS sequence"/>
</dbReference>